<dbReference type="InterPro" id="IPR036236">
    <property type="entry name" value="Znf_C2H2_sf"/>
</dbReference>
<dbReference type="EMBL" id="HBUF01043232">
    <property type="protein sequence ID" value="CAG6618682.1"/>
    <property type="molecule type" value="Transcribed_RNA"/>
</dbReference>
<evidence type="ECO:0000256" key="4">
    <source>
        <dbReference type="ARBA" id="ARBA00022833"/>
    </source>
</evidence>
<name>A0A8D8PYC9_9HEMI</name>
<sequence length="440" mass="47787">MAVFMINICKFDRCGIIFKNLADLIQHIEENHIDNESSTLQYNNTKEIENATCLPLSYVLRFYTNKVKVEEEHDESIVQNGLTTGSVPLPAENVYINKIQSPPPPPLVTTQQLPSPSIVPVLSSSPQGSELGEDPDEDTMLEDSNDSWTLAEEYSSQYILKHGSKMTTPMDGNVEKPFACPVPGCKKRYKNVNGIKYHSKNGHKTDGRIYKNFKCHCGKSYKTSQGLKTHTLLQHHGSSSSVSSNSSNHHHENNNNTTMTRIQDGDHQTDVLQVPSSRIKALTLKHIEALGVPVKTFVLSRNRTPPPTGTSLPSNINVITTAACVKDSNNNSQSNVLEISTSLPASSTSGPISALELSPLLNNTLNNNINNNSTPMEINQDSAPMTPVTPTTQCFVHATSTPITIPASNATLLGPASSLLTPATSPSCSPVSSLSSYHSL</sequence>
<feature type="domain" description="C2H2-type" evidence="6">
    <location>
        <begin position="180"/>
        <end position="203"/>
    </location>
</feature>
<feature type="compositionally biased region" description="Acidic residues" evidence="5">
    <location>
        <begin position="131"/>
        <end position="142"/>
    </location>
</feature>
<dbReference type="SMART" id="SM00355">
    <property type="entry name" value="ZnF_C2H2"/>
    <property type="match status" value="3"/>
</dbReference>
<dbReference type="PANTHER" id="PTHR23057:SF0">
    <property type="entry name" value="JUXTAPOSED WITH ANOTHER ZINC FINGER PROTEIN 1"/>
    <property type="match status" value="1"/>
</dbReference>
<dbReference type="GO" id="GO:0005634">
    <property type="term" value="C:nucleus"/>
    <property type="evidence" value="ECO:0007669"/>
    <property type="project" value="TreeGrafter"/>
</dbReference>
<dbReference type="EMBL" id="HBUF01043234">
    <property type="protein sequence ID" value="CAG6618686.1"/>
    <property type="molecule type" value="Transcribed_RNA"/>
</dbReference>
<evidence type="ECO:0000256" key="5">
    <source>
        <dbReference type="SAM" id="MobiDB-lite"/>
    </source>
</evidence>
<feature type="region of interest" description="Disordered" evidence="5">
    <location>
        <begin position="96"/>
        <end position="142"/>
    </location>
</feature>
<reference evidence="7" key="1">
    <citation type="submission" date="2021-05" db="EMBL/GenBank/DDBJ databases">
        <authorList>
            <person name="Alioto T."/>
            <person name="Alioto T."/>
            <person name="Gomez Garrido J."/>
        </authorList>
    </citation>
    <scope>NUCLEOTIDE SEQUENCE</scope>
</reference>
<evidence type="ECO:0000313" key="7">
    <source>
        <dbReference type="EMBL" id="CAG6618684.1"/>
    </source>
</evidence>
<feature type="region of interest" description="Disordered" evidence="5">
    <location>
        <begin position="235"/>
        <end position="266"/>
    </location>
</feature>
<feature type="compositionally biased region" description="Low complexity" evidence="5">
    <location>
        <begin position="108"/>
        <end position="126"/>
    </location>
</feature>
<dbReference type="EMBL" id="HBUF01043233">
    <property type="protein sequence ID" value="CAG6618684.1"/>
    <property type="molecule type" value="Transcribed_RNA"/>
</dbReference>
<dbReference type="GO" id="GO:0008270">
    <property type="term" value="F:zinc ion binding"/>
    <property type="evidence" value="ECO:0007669"/>
    <property type="project" value="UniProtKB-KW"/>
</dbReference>
<evidence type="ECO:0000256" key="3">
    <source>
        <dbReference type="ARBA" id="ARBA00022771"/>
    </source>
</evidence>
<dbReference type="SUPFAM" id="SSF57667">
    <property type="entry name" value="beta-beta-alpha zinc fingers"/>
    <property type="match status" value="1"/>
</dbReference>
<dbReference type="AlphaFoldDB" id="A0A8D8PYC9"/>
<accession>A0A8D8PYC9</accession>
<dbReference type="InterPro" id="IPR013087">
    <property type="entry name" value="Znf_C2H2_type"/>
</dbReference>
<protein>
    <submittedName>
        <fullName evidence="7">Juxtaposed with another zinc finger protein 1</fullName>
    </submittedName>
</protein>
<evidence type="ECO:0000256" key="1">
    <source>
        <dbReference type="ARBA" id="ARBA00022723"/>
    </source>
</evidence>
<keyword evidence="3" id="KW-0863">Zinc-finger</keyword>
<dbReference type="EMBL" id="HBUF01218826">
    <property type="protein sequence ID" value="CAG6668446.1"/>
    <property type="molecule type" value="Transcribed_RNA"/>
</dbReference>
<keyword evidence="1" id="KW-0479">Metal-binding</keyword>
<dbReference type="InterPro" id="IPR051580">
    <property type="entry name" value="ZnF-Chromatin_assoc"/>
</dbReference>
<keyword evidence="2" id="KW-0677">Repeat</keyword>
<feature type="compositionally biased region" description="Low complexity" evidence="5">
    <location>
        <begin position="235"/>
        <end position="247"/>
    </location>
</feature>
<dbReference type="PROSITE" id="PS00028">
    <property type="entry name" value="ZINC_FINGER_C2H2_1"/>
    <property type="match status" value="2"/>
</dbReference>
<dbReference type="Gene3D" id="3.30.160.60">
    <property type="entry name" value="Classic Zinc Finger"/>
    <property type="match status" value="2"/>
</dbReference>
<evidence type="ECO:0000259" key="6">
    <source>
        <dbReference type="PROSITE" id="PS00028"/>
    </source>
</evidence>
<feature type="domain" description="C2H2-type" evidence="6">
    <location>
        <begin position="9"/>
        <end position="32"/>
    </location>
</feature>
<dbReference type="EMBL" id="HBUF01218827">
    <property type="protein sequence ID" value="CAG6668448.1"/>
    <property type="molecule type" value="Transcribed_RNA"/>
</dbReference>
<dbReference type="PANTHER" id="PTHR23057">
    <property type="entry name" value="JUXTAPOSED WITH ANOTHER ZINC FINGER PROTEIN 1"/>
    <property type="match status" value="1"/>
</dbReference>
<evidence type="ECO:0000256" key="2">
    <source>
        <dbReference type="ARBA" id="ARBA00022737"/>
    </source>
</evidence>
<keyword evidence="4" id="KW-0862">Zinc</keyword>
<organism evidence="7">
    <name type="scientific">Cacopsylla melanoneura</name>
    <dbReference type="NCBI Taxonomy" id="428564"/>
    <lineage>
        <taxon>Eukaryota</taxon>
        <taxon>Metazoa</taxon>
        <taxon>Ecdysozoa</taxon>
        <taxon>Arthropoda</taxon>
        <taxon>Hexapoda</taxon>
        <taxon>Insecta</taxon>
        <taxon>Pterygota</taxon>
        <taxon>Neoptera</taxon>
        <taxon>Paraneoptera</taxon>
        <taxon>Hemiptera</taxon>
        <taxon>Sternorrhyncha</taxon>
        <taxon>Psylloidea</taxon>
        <taxon>Psyllidae</taxon>
        <taxon>Psyllinae</taxon>
        <taxon>Cacopsylla</taxon>
    </lineage>
</organism>
<proteinExistence type="predicted"/>